<feature type="non-terminal residue" evidence="2">
    <location>
        <position position="1"/>
    </location>
</feature>
<feature type="compositionally biased region" description="Pro residues" evidence="1">
    <location>
        <begin position="1"/>
        <end position="12"/>
    </location>
</feature>
<organism evidence="2 3">
    <name type="scientific">Prorocentrum cordatum</name>
    <dbReference type="NCBI Taxonomy" id="2364126"/>
    <lineage>
        <taxon>Eukaryota</taxon>
        <taxon>Sar</taxon>
        <taxon>Alveolata</taxon>
        <taxon>Dinophyceae</taxon>
        <taxon>Prorocentrales</taxon>
        <taxon>Prorocentraceae</taxon>
        <taxon>Prorocentrum</taxon>
    </lineage>
</organism>
<evidence type="ECO:0000256" key="1">
    <source>
        <dbReference type="SAM" id="MobiDB-lite"/>
    </source>
</evidence>
<name>A0ABN9R249_9DINO</name>
<gene>
    <name evidence="2" type="ORF">PCOR1329_LOCUS15251</name>
</gene>
<accession>A0ABN9R249</accession>
<dbReference type="Proteomes" id="UP001189429">
    <property type="component" value="Unassembled WGS sequence"/>
</dbReference>
<evidence type="ECO:0000313" key="2">
    <source>
        <dbReference type="EMBL" id="CAK0810228.1"/>
    </source>
</evidence>
<comment type="caution">
    <text evidence="2">The sequence shown here is derived from an EMBL/GenBank/DDBJ whole genome shotgun (WGS) entry which is preliminary data.</text>
</comment>
<feature type="region of interest" description="Disordered" evidence="1">
    <location>
        <begin position="1"/>
        <end position="41"/>
    </location>
</feature>
<dbReference type="EMBL" id="CAUYUJ010004599">
    <property type="protein sequence ID" value="CAK0810228.1"/>
    <property type="molecule type" value="Genomic_DNA"/>
</dbReference>
<keyword evidence="3" id="KW-1185">Reference proteome</keyword>
<sequence length="135" mass="13894">HRAAPPPGPRAAPSPLWDLRRGRGAPALSTPEICPGGHAPGAVRVAGSRGAETRASAGAMSGQLPDYDLEARKLFELLNLPASGAASAASSAAHRYRDLDAVWEHPRTGARVFIGAMPTPARASRPCRSTASPAS</sequence>
<reference evidence="2" key="1">
    <citation type="submission" date="2023-10" db="EMBL/GenBank/DDBJ databases">
        <authorList>
            <person name="Chen Y."/>
            <person name="Shah S."/>
            <person name="Dougan E. K."/>
            <person name="Thang M."/>
            <person name="Chan C."/>
        </authorList>
    </citation>
    <scope>NUCLEOTIDE SEQUENCE [LARGE SCALE GENOMIC DNA]</scope>
</reference>
<proteinExistence type="predicted"/>
<feature type="region of interest" description="Disordered" evidence="1">
    <location>
        <begin position="115"/>
        <end position="135"/>
    </location>
</feature>
<evidence type="ECO:0000313" key="3">
    <source>
        <dbReference type="Proteomes" id="UP001189429"/>
    </source>
</evidence>
<protein>
    <submittedName>
        <fullName evidence="2">Uncharacterized protein</fullName>
    </submittedName>
</protein>